<dbReference type="InterPro" id="IPR032808">
    <property type="entry name" value="DoxX"/>
</dbReference>
<organism evidence="6 7">
    <name type="scientific">Enemella evansiae</name>
    <dbReference type="NCBI Taxonomy" id="2016499"/>
    <lineage>
        <taxon>Bacteria</taxon>
        <taxon>Bacillati</taxon>
        <taxon>Actinomycetota</taxon>
        <taxon>Actinomycetes</taxon>
        <taxon>Propionibacteriales</taxon>
        <taxon>Propionibacteriaceae</taxon>
        <taxon>Enemella</taxon>
    </lineage>
</organism>
<sequence>MAPLLILLVTTGLARLVGWLGYAPLDGWSAAVALGLAAMFLVTGSAHFAPAKRRGMVMMVPPVLPRPDLLVTITGVLELAGAVGLLAPLTRSLAAGCLALLLVVMFPANWRAQTKFGQSPMVSMPLWARTLTQVVFLAACLVVVVG</sequence>
<dbReference type="PANTHER" id="PTHR36974">
    <property type="entry name" value="MEMBRANE PROTEIN-RELATED"/>
    <property type="match status" value="1"/>
</dbReference>
<evidence type="ECO:0000313" key="6">
    <source>
        <dbReference type="EMBL" id="OYO12660.1"/>
    </source>
</evidence>
<name>A0A255G9Q7_9ACTN</name>
<comment type="caution">
    <text evidence="6">The sequence shown here is derived from an EMBL/GenBank/DDBJ whole genome shotgun (WGS) entry which is preliminary data.</text>
</comment>
<keyword evidence="4 5" id="KW-0472">Membrane</keyword>
<dbReference type="PANTHER" id="PTHR36974:SF1">
    <property type="entry name" value="DOXX FAMILY MEMBRANE PROTEIN"/>
    <property type="match status" value="1"/>
</dbReference>
<feature type="transmembrane region" description="Helical" evidence="5">
    <location>
        <begin position="93"/>
        <end position="112"/>
    </location>
</feature>
<dbReference type="Pfam" id="PF13564">
    <property type="entry name" value="DoxX_2"/>
    <property type="match status" value="1"/>
</dbReference>
<comment type="subcellular location">
    <subcellularLocation>
        <location evidence="1">Membrane</location>
        <topology evidence="1">Multi-pass membrane protein</topology>
    </subcellularLocation>
</comment>
<keyword evidence="3 5" id="KW-1133">Transmembrane helix</keyword>
<evidence type="ECO:0008006" key="8">
    <source>
        <dbReference type="Google" id="ProtNLM"/>
    </source>
</evidence>
<accession>A0A255G9Q7</accession>
<keyword evidence="7" id="KW-1185">Reference proteome</keyword>
<evidence type="ECO:0000256" key="3">
    <source>
        <dbReference type="ARBA" id="ARBA00022989"/>
    </source>
</evidence>
<dbReference type="EMBL" id="NMVO01000014">
    <property type="protein sequence ID" value="OYO12660.1"/>
    <property type="molecule type" value="Genomic_DNA"/>
</dbReference>
<evidence type="ECO:0000313" key="7">
    <source>
        <dbReference type="Proteomes" id="UP000215896"/>
    </source>
</evidence>
<protein>
    <recommendedName>
        <fullName evidence="8">DoxX family membrane protein</fullName>
    </recommendedName>
</protein>
<keyword evidence="2 5" id="KW-0812">Transmembrane</keyword>
<feature type="transmembrane region" description="Helical" evidence="5">
    <location>
        <begin position="30"/>
        <end position="49"/>
    </location>
</feature>
<evidence type="ECO:0000256" key="5">
    <source>
        <dbReference type="SAM" id="Phobius"/>
    </source>
</evidence>
<feature type="transmembrane region" description="Helical" evidence="5">
    <location>
        <begin position="124"/>
        <end position="145"/>
    </location>
</feature>
<dbReference type="RefSeq" id="WP_094405792.1">
    <property type="nucleotide sequence ID" value="NZ_NMVO01000014.1"/>
</dbReference>
<dbReference type="Proteomes" id="UP000215896">
    <property type="component" value="Unassembled WGS sequence"/>
</dbReference>
<reference evidence="6 7" key="1">
    <citation type="submission" date="2017-07" db="EMBL/GenBank/DDBJ databases">
        <title>Draft whole genome sequences of clinical Proprionibacteriaceae strains.</title>
        <authorList>
            <person name="Bernier A.-M."/>
            <person name="Bernard K."/>
            <person name="Domingo M.-C."/>
        </authorList>
    </citation>
    <scope>NUCLEOTIDE SEQUENCE [LARGE SCALE GENOMIC DNA]</scope>
    <source>
        <strain evidence="6 7">NML 030167</strain>
    </source>
</reference>
<evidence type="ECO:0000256" key="4">
    <source>
        <dbReference type="ARBA" id="ARBA00023136"/>
    </source>
</evidence>
<gene>
    <name evidence="6" type="ORF">CGZ94_12145</name>
</gene>
<evidence type="ECO:0000256" key="1">
    <source>
        <dbReference type="ARBA" id="ARBA00004141"/>
    </source>
</evidence>
<dbReference type="OrthoDB" id="129693at2"/>
<proteinExistence type="predicted"/>
<dbReference type="GO" id="GO:0016020">
    <property type="term" value="C:membrane"/>
    <property type="evidence" value="ECO:0007669"/>
    <property type="project" value="UniProtKB-SubCell"/>
</dbReference>
<dbReference type="AlphaFoldDB" id="A0A255G9Q7"/>
<evidence type="ECO:0000256" key="2">
    <source>
        <dbReference type="ARBA" id="ARBA00022692"/>
    </source>
</evidence>